<evidence type="ECO:0000256" key="5">
    <source>
        <dbReference type="ARBA" id="ARBA00022801"/>
    </source>
</evidence>
<evidence type="ECO:0000256" key="7">
    <source>
        <dbReference type="RuleBase" id="RU361161"/>
    </source>
</evidence>
<dbReference type="InterPro" id="IPR013783">
    <property type="entry name" value="Ig-like_fold"/>
</dbReference>
<dbReference type="Gene3D" id="3.20.20.300">
    <property type="entry name" value="Glycoside hydrolase, family 3, N-terminal domain"/>
    <property type="match status" value="1"/>
</dbReference>
<dbReference type="Gene3D" id="2.60.40.10">
    <property type="entry name" value="Immunoglobulins"/>
    <property type="match status" value="1"/>
</dbReference>
<feature type="domain" description="Fibronectin type III-like" evidence="8">
    <location>
        <begin position="639"/>
        <end position="708"/>
    </location>
</feature>
<proteinExistence type="inferred from homology"/>
<dbReference type="InterPro" id="IPR036962">
    <property type="entry name" value="Glyco_hydro_3_N_sf"/>
</dbReference>
<comment type="catalytic activity">
    <reaction evidence="1">
        <text>Hydrolysis of terminal, non-reducing beta-D-glucosyl residues with release of beta-D-glucose.</text>
        <dbReference type="EC" id="3.2.1.21"/>
    </reaction>
</comment>
<dbReference type="PROSITE" id="PS00775">
    <property type="entry name" value="GLYCOSYL_HYDROL_F3"/>
    <property type="match status" value="1"/>
</dbReference>
<evidence type="ECO:0000256" key="1">
    <source>
        <dbReference type="ARBA" id="ARBA00000448"/>
    </source>
</evidence>
<dbReference type="InterPro" id="IPR001764">
    <property type="entry name" value="Glyco_hydro_3_N"/>
</dbReference>
<dbReference type="InterPro" id="IPR017853">
    <property type="entry name" value="GH"/>
</dbReference>
<keyword evidence="10" id="KW-1185">Reference proteome</keyword>
<dbReference type="Pfam" id="PF01915">
    <property type="entry name" value="Glyco_hydro_3_C"/>
    <property type="match status" value="1"/>
</dbReference>
<organism evidence="9 10">
    <name type="scientific">Halobacillus naozhouensis</name>
    <dbReference type="NCBI Taxonomy" id="554880"/>
    <lineage>
        <taxon>Bacteria</taxon>
        <taxon>Bacillati</taxon>
        <taxon>Bacillota</taxon>
        <taxon>Bacilli</taxon>
        <taxon>Bacillales</taxon>
        <taxon>Bacillaceae</taxon>
        <taxon>Halobacillus</taxon>
    </lineage>
</organism>
<reference evidence="9 10" key="1">
    <citation type="submission" date="2023-04" db="EMBL/GenBank/DDBJ databases">
        <title>Genome sequence of Halobacillus naozhouensis KACC 21980.</title>
        <authorList>
            <person name="Kim S."/>
            <person name="Heo J."/>
            <person name="Kwon S.-W."/>
        </authorList>
    </citation>
    <scope>NUCLEOTIDE SEQUENCE [LARGE SCALE GENOMIC DNA]</scope>
    <source>
        <strain evidence="9 10">KCTC 13234</strain>
    </source>
</reference>
<gene>
    <name evidence="9" type="primary">bglX</name>
    <name evidence="9" type="ORF">P9989_16510</name>
</gene>
<dbReference type="PRINTS" id="PR00133">
    <property type="entry name" value="GLHYDRLASE3"/>
</dbReference>
<dbReference type="Proteomes" id="UP001221597">
    <property type="component" value="Chromosome"/>
</dbReference>
<evidence type="ECO:0000256" key="3">
    <source>
        <dbReference type="ARBA" id="ARBA00012744"/>
    </source>
</evidence>
<dbReference type="InterPro" id="IPR051915">
    <property type="entry name" value="Cellulose_Degrad_GH3"/>
</dbReference>
<dbReference type="Gene3D" id="3.40.50.1700">
    <property type="entry name" value="Glycoside hydrolase family 3 C-terminal domain"/>
    <property type="match status" value="1"/>
</dbReference>
<sequence length="721" mass="79455">MNDSQLTSLLNKMTLHEKVGQLVQLATPFFKGASDQGQITGPMQDMGIGHDDIENTGSVLGASGAKETINIQKKHMEDHRLGLPLLFMSDIVHGFRTIFPVPLAIGCSWDLELAEKSASLAAKEAAVSGVHVTFAPMVDLSREPRWGRVMEATGEDTCLNSAFARSFVRGFQGDLQQDAYKVASCVKHFAAYGAPEGGRDYNTVDMSEWMLRESYLPAYKAALDEGCEMVMTAFNILNGIPSTGNKKLMRDLLRDEWNFDGVLISDWGAVKELIPHGVAENEKESAQKALEAGVDIEMMTSCYFKHVGSLVEEARLEESMIDEAVLRILRLKNKLGLFENPFREANEADEETFILAPEHRKAARELAAKSVVMLKNEEALPLQKNKKAALIGPFAANTDILGPWSWGGSAEDTVTLYTGMKQHLNADDLLVAKGSGIETGTEQQLREALQTASEAEVIVVGLGEHSDMSGEAGSRADIRLPEIQLELLKQLKSLGKPVIAVLFNGRPLDVRDIVHHADAVLEAWYPGTEGGNAIADILFGDVNPSGKLSMSFPFSVGQVPIYYNQFNTGRPKDAPDAQIRFVSQYLDIPNEALFPFGYGLSYNTYHYSNISLSTEQITPAEKLTVHVDVKNTGSMAGEEIVQLYIRDLVGEVVRPLKELKDFTKITLQPGEAKTVEFTITESQLRYYHPDLDYKSDPGEFEVFVGPNSRDVQARKFKLVNA</sequence>
<dbReference type="InterPro" id="IPR002772">
    <property type="entry name" value="Glyco_hydro_3_C"/>
</dbReference>
<keyword evidence="6 7" id="KW-0326">Glycosidase</keyword>
<dbReference type="GO" id="GO:0008422">
    <property type="term" value="F:beta-glucosidase activity"/>
    <property type="evidence" value="ECO:0007669"/>
    <property type="project" value="UniProtKB-EC"/>
</dbReference>
<evidence type="ECO:0000313" key="9">
    <source>
        <dbReference type="EMBL" id="WFT77017.1"/>
    </source>
</evidence>
<keyword evidence="5 7" id="KW-0378">Hydrolase</keyword>
<dbReference type="SUPFAM" id="SSF52279">
    <property type="entry name" value="Beta-D-glucan exohydrolase, C-terminal domain"/>
    <property type="match status" value="1"/>
</dbReference>
<dbReference type="PANTHER" id="PTHR30620:SF16">
    <property type="entry name" value="LYSOSOMAL BETA GLUCOSIDASE"/>
    <property type="match status" value="1"/>
</dbReference>
<dbReference type="EMBL" id="CP121671">
    <property type="protein sequence ID" value="WFT77017.1"/>
    <property type="molecule type" value="Genomic_DNA"/>
</dbReference>
<dbReference type="Pfam" id="PF00933">
    <property type="entry name" value="Glyco_hydro_3"/>
    <property type="match status" value="1"/>
</dbReference>
<dbReference type="EC" id="3.2.1.21" evidence="3"/>
<dbReference type="NCBIfam" id="NF011678">
    <property type="entry name" value="PRK15098.1"/>
    <property type="match status" value="1"/>
</dbReference>
<accession>A0ABY8J4L8</accession>
<evidence type="ECO:0000313" key="10">
    <source>
        <dbReference type="Proteomes" id="UP001221597"/>
    </source>
</evidence>
<name>A0ABY8J4L8_9BACI</name>
<evidence type="ECO:0000259" key="8">
    <source>
        <dbReference type="SMART" id="SM01217"/>
    </source>
</evidence>
<dbReference type="InterPro" id="IPR019800">
    <property type="entry name" value="Glyco_hydro_3_AS"/>
</dbReference>
<comment type="similarity">
    <text evidence="2 7">Belongs to the glycosyl hydrolase 3 family.</text>
</comment>
<evidence type="ECO:0000256" key="4">
    <source>
        <dbReference type="ARBA" id="ARBA00022729"/>
    </source>
</evidence>
<dbReference type="PANTHER" id="PTHR30620">
    <property type="entry name" value="PERIPLASMIC BETA-GLUCOSIDASE-RELATED"/>
    <property type="match status" value="1"/>
</dbReference>
<dbReference type="SMART" id="SM01217">
    <property type="entry name" value="Fn3_like"/>
    <property type="match status" value="1"/>
</dbReference>
<evidence type="ECO:0000256" key="2">
    <source>
        <dbReference type="ARBA" id="ARBA00005336"/>
    </source>
</evidence>
<dbReference type="InterPro" id="IPR026891">
    <property type="entry name" value="Fn3-like"/>
</dbReference>
<keyword evidence="4" id="KW-0732">Signal</keyword>
<dbReference type="Pfam" id="PF14310">
    <property type="entry name" value="Fn3-like"/>
    <property type="match status" value="1"/>
</dbReference>
<dbReference type="InterPro" id="IPR036881">
    <property type="entry name" value="Glyco_hydro_3_C_sf"/>
</dbReference>
<evidence type="ECO:0000256" key="6">
    <source>
        <dbReference type="ARBA" id="ARBA00023295"/>
    </source>
</evidence>
<dbReference type="SUPFAM" id="SSF51445">
    <property type="entry name" value="(Trans)glycosidases"/>
    <property type="match status" value="1"/>
</dbReference>
<dbReference type="RefSeq" id="WP_283078954.1">
    <property type="nucleotide sequence ID" value="NZ_CP121671.1"/>
</dbReference>
<protein>
    <recommendedName>
        <fullName evidence="3">beta-glucosidase</fullName>
        <ecNumber evidence="3">3.2.1.21</ecNumber>
    </recommendedName>
</protein>